<protein>
    <submittedName>
        <fullName evidence="2">Uncharacterized protein</fullName>
    </submittedName>
</protein>
<dbReference type="AlphaFoldDB" id="A0A914WZF8"/>
<keyword evidence="1" id="KW-1185">Reference proteome</keyword>
<evidence type="ECO:0000313" key="1">
    <source>
        <dbReference type="Proteomes" id="UP000887566"/>
    </source>
</evidence>
<organism evidence="1 2">
    <name type="scientific">Plectus sambesii</name>
    <dbReference type="NCBI Taxonomy" id="2011161"/>
    <lineage>
        <taxon>Eukaryota</taxon>
        <taxon>Metazoa</taxon>
        <taxon>Ecdysozoa</taxon>
        <taxon>Nematoda</taxon>
        <taxon>Chromadorea</taxon>
        <taxon>Plectida</taxon>
        <taxon>Plectina</taxon>
        <taxon>Plectoidea</taxon>
        <taxon>Plectidae</taxon>
        <taxon>Plectus</taxon>
    </lineage>
</organism>
<dbReference type="WBParaSite" id="PSAMB.scaffold600size46123.g7623.t1">
    <property type="protein sequence ID" value="PSAMB.scaffold600size46123.g7623.t1"/>
    <property type="gene ID" value="PSAMB.scaffold600size46123.g7623"/>
</dbReference>
<name>A0A914WZF8_9BILA</name>
<evidence type="ECO:0000313" key="2">
    <source>
        <dbReference type="WBParaSite" id="PSAMB.scaffold600size46123.g7623.t1"/>
    </source>
</evidence>
<accession>A0A914WZF8</accession>
<reference evidence="2" key="1">
    <citation type="submission" date="2022-11" db="UniProtKB">
        <authorList>
            <consortium name="WormBaseParasite"/>
        </authorList>
    </citation>
    <scope>IDENTIFICATION</scope>
</reference>
<proteinExistence type="predicted"/>
<sequence>MKPFNVVPSKVTKKNLVPHACCGVSMTDSKSQTGLLLTLTPQTLPEMTATGADAFTSVAVRRRVVWELVNTSSAFSVATPHVGVPPTDPLIHLT</sequence>
<dbReference type="Proteomes" id="UP000887566">
    <property type="component" value="Unplaced"/>
</dbReference>